<feature type="compositionally biased region" description="Low complexity" evidence="1">
    <location>
        <begin position="47"/>
        <end position="56"/>
    </location>
</feature>
<keyword evidence="2" id="KW-1133">Transmembrane helix</keyword>
<feature type="region of interest" description="Disordered" evidence="1">
    <location>
        <begin position="38"/>
        <end position="72"/>
    </location>
</feature>
<evidence type="ECO:0000313" key="3">
    <source>
        <dbReference type="EMBL" id="AKM78127.1"/>
    </source>
</evidence>
<sequence>MNMRKFIIGLIVGIFCAMGIWYLLTTSESVQPALVETAATSSATPKGPGATSGYGPTTPPSVTPPTTPPPAY</sequence>
<reference evidence="3 4" key="1">
    <citation type="journal article" date="2015" name="Nature">
        <title>rRNA introns, odd ribosomes, and small enigmatic genomes across a large radiation of phyla.</title>
        <authorList>
            <person name="Brown C.T."/>
            <person name="Hug L.A."/>
            <person name="Thomas B.C."/>
            <person name="Sharon I."/>
            <person name="Castelle C.J."/>
            <person name="Singh A."/>
            <person name="Wilkins M.J."/>
            <person name="Williams K.H."/>
            <person name="Banfield J.F."/>
        </authorList>
    </citation>
    <scope>NUCLEOTIDE SEQUENCE [LARGE SCALE GENOMIC DNA]</scope>
</reference>
<dbReference type="AlphaFoldDB" id="A0A0G4ATR5"/>
<dbReference type="STRING" id="1619007.UX70_C0001G0404"/>
<evidence type="ECO:0000256" key="2">
    <source>
        <dbReference type="SAM" id="Phobius"/>
    </source>
</evidence>
<proteinExistence type="predicted"/>
<accession>A0A0G4ATR5</accession>
<feature type="transmembrane region" description="Helical" evidence="2">
    <location>
        <begin position="6"/>
        <end position="24"/>
    </location>
</feature>
<evidence type="ECO:0000313" key="4">
    <source>
        <dbReference type="Proteomes" id="UP000035656"/>
    </source>
</evidence>
<dbReference type="KEGG" id="pwo:UX70_C0001G0404"/>
<name>A0A0G4ATR5_9BACT</name>
<organism evidence="3 4">
    <name type="scientific">Candidatus Wolfebacteria bacterium GW2011_GWB1_47_1</name>
    <dbReference type="NCBI Taxonomy" id="1619007"/>
    <lineage>
        <taxon>Bacteria</taxon>
        <taxon>Candidatus Wolfeibacteriota</taxon>
    </lineage>
</organism>
<feature type="compositionally biased region" description="Pro residues" evidence="1">
    <location>
        <begin position="57"/>
        <end position="72"/>
    </location>
</feature>
<protein>
    <submittedName>
        <fullName evidence="3">Uncharacterized protein</fullName>
    </submittedName>
</protein>
<evidence type="ECO:0000256" key="1">
    <source>
        <dbReference type="SAM" id="MobiDB-lite"/>
    </source>
</evidence>
<dbReference type="EMBL" id="CP011209">
    <property type="protein sequence ID" value="AKM78127.1"/>
    <property type="molecule type" value="Genomic_DNA"/>
</dbReference>
<dbReference type="Proteomes" id="UP000035656">
    <property type="component" value="Chromosome"/>
</dbReference>
<keyword evidence="2" id="KW-0812">Transmembrane</keyword>
<keyword evidence="2" id="KW-0472">Membrane</keyword>
<gene>
    <name evidence="3" type="ORF">UX70_C0001G0404</name>
</gene>